<organism evidence="2 3">
    <name type="scientific">Haloarchaeobius litoreus</name>
    <dbReference type="NCBI Taxonomy" id="755306"/>
    <lineage>
        <taxon>Archaea</taxon>
        <taxon>Methanobacteriati</taxon>
        <taxon>Methanobacteriota</taxon>
        <taxon>Stenosarchaea group</taxon>
        <taxon>Halobacteria</taxon>
        <taxon>Halobacteriales</taxon>
        <taxon>Halorubellaceae</taxon>
        <taxon>Haloarchaeobius</taxon>
    </lineage>
</organism>
<dbReference type="InterPro" id="IPR025559">
    <property type="entry name" value="Eis_dom"/>
</dbReference>
<dbReference type="AlphaFoldDB" id="A0ABD6DI12"/>
<feature type="domain" description="N-acetyltransferase" evidence="1">
    <location>
        <begin position="2"/>
        <end position="149"/>
    </location>
</feature>
<dbReference type="Pfam" id="PF17668">
    <property type="entry name" value="Acetyltransf_17"/>
    <property type="match status" value="1"/>
</dbReference>
<keyword evidence="3" id="KW-1185">Reference proteome</keyword>
<dbReference type="SUPFAM" id="SSF55718">
    <property type="entry name" value="SCP-like"/>
    <property type="match status" value="1"/>
</dbReference>
<dbReference type="SUPFAM" id="SSF55729">
    <property type="entry name" value="Acyl-CoA N-acyltransferases (Nat)"/>
    <property type="match status" value="1"/>
</dbReference>
<proteinExistence type="predicted"/>
<dbReference type="RefSeq" id="WP_256400236.1">
    <property type="nucleotide sequence ID" value="NZ_JANHJR010000002.1"/>
</dbReference>
<dbReference type="Gene3D" id="3.30.1050.10">
    <property type="entry name" value="SCP2 sterol-binding domain"/>
    <property type="match status" value="1"/>
</dbReference>
<dbReference type="InterPro" id="IPR041380">
    <property type="entry name" value="Acetyltransf_17"/>
</dbReference>
<dbReference type="GO" id="GO:0016746">
    <property type="term" value="F:acyltransferase activity"/>
    <property type="evidence" value="ECO:0007669"/>
    <property type="project" value="UniProtKB-KW"/>
</dbReference>
<dbReference type="PANTHER" id="PTHR37817:SF1">
    <property type="entry name" value="N-ACETYLTRANSFERASE EIS"/>
    <property type="match status" value="1"/>
</dbReference>
<comment type="caution">
    <text evidence="2">The sequence shown here is derived from an EMBL/GenBank/DDBJ whole genome shotgun (WGS) entry which is preliminary data.</text>
</comment>
<dbReference type="EMBL" id="JBHUDO010000001">
    <property type="protein sequence ID" value="MFD1644997.1"/>
    <property type="molecule type" value="Genomic_DNA"/>
</dbReference>
<dbReference type="Pfam" id="PF13527">
    <property type="entry name" value="Acetyltransf_9"/>
    <property type="match status" value="1"/>
</dbReference>
<dbReference type="PANTHER" id="PTHR37817">
    <property type="entry name" value="N-ACETYLTRANSFERASE EIS"/>
    <property type="match status" value="1"/>
</dbReference>
<reference evidence="2 3" key="1">
    <citation type="journal article" date="2019" name="Int. J. Syst. Evol. Microbiol.">
        <title>The Global Catalogue of Microorganisms (GCM) 10K type strain sequencing project: providing services to taxonomists for standard genome sequencing and annotation.</title>
        <authorList>
            <consortium name="The Broad Institute Genomics Platform"/>
            <consortium name="The Broad Institute Genome Sequencing Center for Infectious Disease"/>
            <person name="Wu L."/>
            <person name="Ma J."/>
        </authorList>
    </citation>
    <scope>NUCLEOTIDE SEQUENCE [LARGE SCALE GENOMIC DNA]</scope>
    <source>
        <strain evidence="2 3">CGMCC 1.10390</strain>
    </source>
</reference>
<dbReference type="InterPro" id="IPR036527">
    <property type="entry name" value="SCP2_sterol-bd_dom_sf"/>
</dbReference>
<keyword evidence="2" id="KW-0012">Acyltransferase</keyword>
<keyword evidence="2" id="KW-0808">Transferase</keyword>
<dbReference type="Proteomes" id="UP001597034">
    <property type="component" value="Unassembled WGS sequence"/>
</dbReference>
<dbReference type="EC" id="2.3.1.-" evidence="2"/>
<gene>
    <name evidence="2" type="primary">eis</name>
    <name evidence="2" type="ORF">ACFSBL_04795</name>
</gene>
<dbReference type="InterPro" id="IPR051554">
    <property type="entry name" value="Acetyltransferase_Eis"/>
</dbReference>
<name>A0ABD6DI12_9EURY</name>
<evidence type="ECO:0000259" key="1">
    <source>
        <dbReference type="PROSITE" id="PS51186"/>
    </source>
</evidence>
<evidence type="ECO:0000313" key="3">
    <source>
        <dbReference type="Proteomes" id="UP001597034"/>
    </source>
</evidence>
<sequence>MTAYRPLTDDETATFHGFVTYAFRPQAGPEAMEYDPDDADERDRLGAKRGVFDDDGEPLAVCRHYWFETTLRGETVEMPGLSAVASPPEHRRGGNVRRMLEASVEEYHDREAPICALWPFEYGFYRQYGWETANRYVDISCPPETLDFAAAAADAEAERTGQADGDARWRRLDGDDWAAVDAVYRADTADMDLTVDRDEDWWRHRRFSGWEDDPFVYGWGTEDELRGYVIYEVDEGDDGRELNVWEHRARDHEAYLRILAFCRDHDSQVSTVTLHEQPDTVLPDLVDDRGDVETELKGGPMVRIVDVADALETVAYDADGVVTLAVSDGLAPWNDGTFQLDVTDGAGTVHRVDGDHDAELDVGALSQLLVGYAPADRLAKTTDLTADDETLATLDRLFPENDAAVLDFF</sequence>
<dbReference type="Pfam" id="PF13530">
    <property type="entry name" value="SCP2_2"/>
    <property type="match status" value="1"/>
</dbReference>
<dbReference type="InterPro" id="IPR016181">
    <property type="entry name" value="Acyl_CoA_acyltransferase"/>
</dbReference>
<protein>
    <submittedName>
        <fullName evidence="2">Enhanced intracellular survival protein Eis</fullName>
        <ecNumber evidence="2">2.3.1.-</ecNumber>
    </submittedName>
</protein>
<dbReference type="PROSITE" id="PS51186">
    <property type="entry name" value="GNAT"/>
    <property type="match status" value="1"/>
</dbReference>
<evidence type="ECO:0000313" key="2">
    <source>
        <dbReference type="EMBL" id="MFD1644997.1"/>
    </source>
</evidence>
<dbReference type="Gene3D" id="3.40.630.30">
    <property type="match status" value="2"/>
</dbReference>
<accession>A0ABD6DI12</accession>
<dbReference type="InterPro" id="IPR000182">
    <property type="entry name" value="GNAT_dom"/>
</dbReference>